<accession>A0A6M5Z3U2</accession>
<name>A0A6M5Z3U2_9BACT</name>
<dbReference type="AlphaFoldDB" id="A0A6M5Z3U2"/>
<dbReference type="EMBL" id="CP053452">
    <property type="protein sequence ID" value="QJX00437.1"/>
    <property type="molecule type" value="Genomic_DNA"/>
</dbReference>
<evidence type="ECO:0000313" key="1">
    <source>
        <dbReference type="EMBL" id="QJX00437.1"/>
    </source>
</evidence>
<evidence type="ECO:0000313" key="2">
    <source>
        <dbReference type="Proteomes" id="UP000503447"/>
    </source>
</evidence>
<reference evidence="2" key="1">
    <citation type="submission" date="2020-05" db="EMBL/GenBank/DDBJ databases">
        <title>Frigoriglobus tundricola gen. nov., sp. nov., a psychrotolerant cellulolytic planctomycete of the family Gemmataceae with two divergent copies of 16S rRNA gene.</title>
        <authorList>
            <person name="Kulichevskaya I.S."/>
            <person name="Ivanova A.A."/>
            <person name="Naumoff D.G."/>
            <person name="Beletsky A.V."/>
            <person name="Rijpstra W.I.C."/>
            <person name="Sinninghe Damste J.S."/>
            <person name="Mardanov A.V."/>
            <person name="Ravin N.V."/>
            <person name="Dedysh S.N."/>
        </authorList>
    </citation>
    <scope>NUCLEOTIDE SEQUENCE [LARGE SCALE GENOMIC DNA]</scope>
    <source>
        <strain evidence="2">PL17</strain>
    </source>
</reference>
<keyword evidence="2" id="KW-1185">Reference proteome</keyword>
<organism evidence="1 2">
    <name type="scientific">Frigoriglobus tundricola</name>
    <dbReference type="NCBI Taxonomy" id="2774151"/>
    <lineage>
        <taxon>Bacteria</taxon>
        <taxon>Pseudomonadati</taxon>
        <taxon>Planctomycetota</taxon>
        <taxon>Planctomycetia</taxon>
        <taxon>Gemmatales</taxon>
        <taxon>Gemmataceae</taxon>
        <taxon>Frigoriglobus</taxon>
    </lineage>
</organism>
<dbReference type="Proteomes" id="UP000503447">
    <property type="component" value="Chromosome"/>
</dbReference>
<gene>
    <name evidence="1" type="ORF">FTUN_8067</name>
</gene>
<dbReference type="KEGG" id="ftj:FTUN_8067"/>
<protein>
    <submittedName>
        <fullName evidence="1">Uncharacterized protein</fullName>
    </submittedName>
</protein>
<sequence length="184" mass="19722">MLEGRRNVSQITERTAEQLAPVQAAELAAVIDAQARWENLRGEPSRGGDGTPTALQNRQKAYEAFRSRQAAYTTQYRTAPVSETTLNTPDRLGEWCRTARAVLLRAETAACPAHLIAKAHRLADRIATRLGTTIVERGAPVEDTAGAIRELTAVIAWCETGSGSAPHVLKAPGAGTTEPLVKVA</sequence>
<proteinExistence type="predicted"/>